<accession>A0A5S5DB36</accession>
<protein>
    <submittedName>
        <fullName evidence="1">Uncharacterized protein</fullName>
    </submittedName>
</protein>
<proteinExistence type="predicted"/>
<organism evidence="1 2">
    <name type="scientific">Sphingobacterium allocomposti</name>
    <dbReference type="NCBI Taxonomy" id="415956"/>
    <lineage>
        <taxon>Bacteria</taxon>
        <taxon>Pseudomonadati</taxon>
        <taxon>Bacteroidota</taxon>
        <taxon>Sphingobacteriia</taxon>
        <taxon>Sphingobacteriales</taxon>
        <taxon>Sphingobacteriaceae</taxon>
        <taxon>Sphingobacterium</taxon>
    </lineage>
</organism>
<dbReference type="AlphaFoldDB" id="A0A5S5DB36"/>
<dbReference type="RefSeq" id="WP_148909479.1">
    <property type="nucleotide sequence ID" value="NZ_VNHX01000018.1"/>
</dbReference>
<name>A0A5S5DB36_9SPHI</name>
<dbReference type="OrthoDB" id="1122951at2"/>
<keyword evidence="2" id="KW-1185">Reference proteome</keyword>
<dbReference type="PROSITE" id="PS51257">
    <property type="entry name" value="PROKAR_LIPOPROTEIN"/>
    <property type="match status" value="1"/>
</dbReference>
<evidence type="ECO:0000313" key="1">
    <source>
        <dbReference type="EMBL" id="TYP91829.1"/>
    </source>
</evidence>
<dbReference type="Proteomes" id="UP000325105">
    <property type="component" value="Unassembled WGS sequence"/>
</dbReference>
<sequence length="466" mass="50021">MKNNLFKTALYGAVIASISLAGCSKNNDPNPDEPGGQEGTRWITLAAAQSSGTGGAPPTSANGNGGIFVYGITHEQAIDPTFELDIHTGANRGFQITSPRTSRIQASEDGSTLWDIQYTGDDAGVFSSYAVNGQSNYEMVGRQVNTQPILGNNPRWVKSTDEIGIAVNSDGETLTTEYTGTGLNATFVRNVRTVSIVSLDLKDPGMTNTRQVPVAFPDALAAQGYTLGRVDVPVLNKAQDKVYIGCNVSKIDPTKPTLNSNGQVVWTTTDPNREIGTVTLVMDYPSFRNPEFIISEVAHVNNHGYRTKNQYVADDGHVYQAAASHGTGHQILRISSSTNKYDDSYEFNLNTALGINDAGIAVWKYIKGGIGVVLYRRGGSGAHLALIDLNAKTATPITTDIQQADEDLSTAIGQYQNITTVGDYVYAPISPSGKDGNLWVINWKTGEVTKGAKLKGYSFAHYIGSY</sequence>
<evidence type="ECO:0000313" key="2">
    <source>
        <dbReference type="Proteomes" id="UP000325105"/>
    </source>
</evidence>
<dbReference type="EMBL" id="VNHX01000018">
    <property type="protein sequence ID" value="TYP91829.1"/>
    <property type="molecule type" value="Genomic_DNA"/>
</dbReference>
<reference evidence="1 2" key="1">
    <citation type="submission" date="2019-07" db="EMBL/GenBank/DDBJ databases">
        <title>Genomic Encyclopedia of Archaeal and Bacterial Type Strains, Phase II (KMG-II): from individual species to whole genera.</title>
        <authorList>
            <person name="Goeker M."/>
        </authorList>
    </citation>
    <scope>NUCLEOTIDE SEQUENCE [LARGE SCALE GENOMIC DNA]</scope>
    <source>
        <strain evidence="1 2">DSM 18850</strain>
    </source>
</reference>
<comment type="caution">
    <text evidence="1">The sequence shown here is derived from an EMBL/GenBank/DDBJ whole genome shotgun (WGS) entry which is preliminary data.</text>
</comment>
<gene>
    <name evidence="1" type="ORF">BC792_11876</name>
</gene>